<dbReference type="OrthoDB" id="10042665at2759"/>
<keyword evidence="4" id="KW-1185">Reference proteome</keyword>
<accession>A0A9P5HD84</accession>
<dbReference type="InterPro" id="IPR027417">
    <property type="entry name" value="P-loop_NTPase"/>
</dbReference>
<organism evidence="3 4">
    <name type="scientific">Cylindrodendrum hubeiense</name>
    <dbReference type="NCBI Taxonomy" id="595255"/>
    <lineage>
        <taxon>Eukaryota</taxon>
        <taxon>Fungi</taxon>
        <taxon>Dikarya</taxon>
        <taxon>Ascomycota</taxon>
        <taxon>Pezizomycotina</taxon>
        <taxon>Sordariomycetes</taxon>
        <taxon>Hypocreomycetidae</taxon>
        <taxon>Hypocreales</taxon>
        <taxon>Nectriaceae</taxon>
        <taxon>Cylindrodendrum</taxon>
    </lineage>
</organism>
<dbReference type="Gene3D" id="3.40.50.300">
    <property type="entry name" value="P-loop containing nucleotide triphosphate hydrolases"/>
    <property type="match status" value="1"/>
</dbReference>
<dbReference type="EMBL" id="JAANBB010000021">
    <property type="protein sequence ID" value="KAF7555355.1"/>
    <property type="molecule type" value="Genomic_DNA"/>
</dbReference>
<feature type="compositionally biased region" description="Low complexity" evidence="1">
    <location>
        <begin position="330"/>
        <end position="349"/>
    </location>
</feature>
<dbReference type="Proteomes" id="UP000722485">
    <property type="component" value="Unassembled WGS sequence"/>
</dbReference>
<dbReference type="PANTHER" id="PTHR46411:SF3">
    <property type="entry name" value="AAA+ ATPASE DOMAIN-CONTAINING PROTEIN"/>
    <property type="match status" value="1"/>
</dbReference>
<dbReference type="GO" id="GO:0005524">
    <property type="term" value="F:ATP binding"/>
    <property type="evidence" value="ECO:0007669"/>
    <property type="project" value="InterPro"/>
</dbReference>
<dbReference type="Pfam" id="PF00004">
    <property type="entry name" value="AAA"/>
    <property type="match status" value="1"/>
</dbReference>
<gene>
    <name evidence="3" type="ORF">G7Z17_g2224</name>
</gene>
<evidence type="ECO:0000313" key="3">
    <source>
        <dbReference type="EMBL" id="KAF7555355.1"/>
    </source>
</evidence>
<dbReference type="SUPFAM" id="SSF52540">
    <property type="entry name" value="P-loop containing nucleoside triphosphate hydrolases"/>
    <property type="match status" value="1"/>
</dbReference>
<protein>
    <recommendedName>
        <fullName evidence="2">AAA+ ATPase domain-containing protein</fullName>
    </recommendedName>
</protein>
<evidence type="ECO:0000259" key="2">
    <source>
        <dbReference type="SMART" id="SM00382"/>
    </source>
</evidence>
<dbReference type="InterPro" id="IPR003959">
    <property type="entry name" value="ATPase_AAA_core"/>
</dbReference>
<name>A0A9P5HD84_9HYPO</name>
<proteinExistence type="predicted"/>
<reference evidence="3" key="1">
    <citation type="submission" date="2020-03" db="EMBL/GenBank/DDBJ databases">
        <title>Draft Genome Sequence of Cylindrodendrum hubeiense.</title>
        <authorList>
            <person name="Buettner E."/>
            <person name="Kellner H."/>
        </authorList>
    </citation>
    <scope>NUCLEOTIDE SEQUENCE</scope>
    <source>
        <strain evidence="3">IHI 201604</strain>
    </source>
</reference>
<dbReference type="CDD" id="cd19481">
    <property type="entry name" value="RecA-like_protease"/>
    <property type="match status" value="1"/>
</dbReference>
<dbReference type="PANTHER" id="PTHR46411">
    <property type="entry name" value="FAMILY ATPASE, PUTATIVE-RELATED"/>
    <property type="match status" value="1"/>
</dbReference>
<feature type="domain" description="AAA+ ATPase" evidence="2">
    <location>
        <begin position="458"/>
        <end position="585"/>
    </location>
</feature>
<evidence type="ECO:0000313" key="4">
    <source>
        <dbReference type="Proteomes" id="UP000722485"/>
    </source>
</evidence>
<dbReference type="GO" id="GO:0016887">
    <property type="term" value="F:ATP hydrolysis activity"/>
    <property type="evidence" value="ECO:0007669"/>
    <property type="project" value="InterPro"/>
</dbReference>
<evidence type="ECO:0000256" key="1">
    <source>
        <dbReference type="SAM" id="MobiDB-lite"/>
    </source>
</evidence>
<dbReference type="InterPro" id="IPR003593">
    <property type="entry name" value="AAA+_ATPase"/>
</dbReference>
<dbReference type="InterPro" id="IPR054289">
    <property type="entry name" value="DUF7025"/>
</dbReference>
<feature type="region of interest" description="Disordered" evidence="1">
    <location>
        <begin position="319"/>
        <end position="349"/>
    </location>
</feature>
<dbReference type="AlphaFoldDB" id="A0A9P5HD84"/>
<comment type="caution">
    <text evidence="3">The sequence shown here is derived from an EMBL/GenBank/DDBJ whole genome shotgun (WGS) entry which is preliminary data.</text>
</comment>
<feature type="compositionally biased region" description="Basic and acidic residues" evidence="1">
    <location>
        <begin position="319"/>
        <end position="328"/>
    </location>
</feature>
<dbReference type="SMART" id="SM00382">
    <property type="entry name" value="AAA"/>
    <property type="match status" value="1"/>
</dbReference>
<sequence>MSDKQTSKPDAAVLGVTTLFKLSGWDNDIWSKFDNLEELQKDLETSILADPIIHRFVYKHRKWRTESFTIQDPQMRSHLGEALAKYQDLDLDLQNWTFTPPYKPIVHRWDRLLTLCEDTSDISADDTAAHHLIAFLRPILATSIAAVARTKVTGKISFQDVWQILPPGELVMTTLSGVEAVCRVTKYKLITPERGPPYWVIHLNYLDWNGERCGYTTTQVHINHFELERVVSLPVYPLSFNPLAAQIKERTIQRGRKFESFRGYHFQTCIGTKILLRPSGHDERPIAGRVIIDSYAYYLANNIIKPHLLSLEEEGQIDREGRTSDRDWTPSSRKSSASPRSRSVSSVRSSKSYDSYQRYGQYRQVRKSLKEAQSRCEVLDTLTDEQCLLATPWVRGLDLKTKEWAQFCVDDMAPVVWNDEAFKHLILPGNEKELAWAFVENKALAANNFDDFVQDKGRGIIILMFGPPGVGKTYTAEAVAERARVPLYSVSAANLGTGPKEVEAALSHALELCKLWNAMLLLDEADVFLDARTNVDLARNELVAVFLTKLEYYQGICFMTTNRTSNLDHAVQSRVDLFLPYVDLTVAARRLVWDNFISKTGRDKFSISETELNDLADLSLNGREIKNLVKTAHLLSLKDTEKKIDMERLSMLAQNRIRALEMLK</sequence>
<dbReference type="Pfam" id="PF22942">
    <property type="entry name" value="DUF7025"/>
    <property type="match status" value="1"/>
</dbReference>